<evidence type="ECO:0000313" key="15">
    <source>
        <dbReference type="WBParaSite" id="scaffold6261_cov194.g10649"/>
    </source>
</evidence>
<feature type="compositionally biased region" description="Basic and acidic residues" evidence="12">
    <location>
        <begin position="50"/>
        <end position="65"/>
    </location>
</feature>
<evidence type="ECO:0000256" key="12">
    <source>
        <dbReference type="SAM" id="MobiDB-lite"/>
    </source>
</evidence>
<name>A0A915N218_MELJA</name>
<feature type="region of interest" description="Disordered" evidence="12">
    <location>
        <begin position="1"/>
        <end position="139"/>
    </location>
</feature>
<keyword evidence="14" id="KW-1185">Reference proteome</keyword>
<dbReference type="InterPro" id="IPR020847">
    <property type="entry name" value="AP_endonuclease_F1_BS"/>
</dbReference>
<keyword evidence="5" id="KW-0677">Repeat</keyword>
<feature type="binding site" evidence="8">
    <location>
        <position position="196"/>
    </location>
    <ligand>
        <name>Mg(2+)</name>
        <dbReference type="ChEBI" id="CHEBI:18420"/>
        <label>1</label>
    </ligand>
</feature>
<feature type="binding site" evidence="8">
    <location>
        <position position="308"/>
    </location>
    <ligand>
        <name>Mg(2+)</name>
        <dbReference type="ChEBI" id="CHEBI:18420"/>
        <label>1</label>
    </ligand>
</feature>
<dbReference type="InterPro" id="IPR004808">
    <property type="entry name" value="AP_endonuc_1"/>
</dbReference>
<evidence type="ECO:0000256" key="4">
    <source>
        <dbReference type="ARBA" id="ARBA00022723"/>
    </source>
</evidence>
<evidence type="ECO:0000256" key="9">
    <source>
        <dbReference type="PIRSR" id="PIRSR604808-3"/>
    </source>
</evidence>
<dbReference type="GO" id="GO:0046872">
    <property type="term" value="F:metal ion binding"/>
    <property type="evidence" value="ECO:0007669"/>
    <property type="project" value="UniProtKB-KW"/>
</dbReference>
<feature type="binding site" evidence="8">
    <location>
        <position position="310"/>
    </location>
    <ligand>
        <name>Mg(2+)</name>
        <dbReference type="ChEBI" id="CHEBI:18420"/>
        <label>1</label>
    </ligand>
</feature>
<keyword evidence="7 8" id="KW-0460">Magnesium</keyword>
<dbReference type="GO" id="GO:0008311">
    <property type="term" value="F:double-stranded DNA 3'-5' DNA exonuclease activity"/>
    <property type="evidence" value="ECO:0007669"/>
    <property type="project" value="UniProtKB-EC"/>
</dbReference>
<protein>
    <recommendedName>
        <fullName evidence="11">DNA-(apurinic or apyrimidinic site) endonuclease</fullName>
        <ecNumber evidence="11">3.1.-.-</ecNumber>
    </recommendedName>
</protein>
<dbReference type="PANTHER" id="PTHR19919">
    <property type="entry name" value="WD REPEAT CONTAINING PROTEIN"/>
    <property type="match status" value="1"/>
</dbReference>
<proteinExistence type="inferred from homology"/>
<dbReference type="InterPro" id="IPR005135">
    <property type="entry name" value="Endo/exonuclease/phosphatase"/>
</dbReference>
<sequence>MEKMTGPKAKAVLKKQTSLPTKEAEINGNMNNLKGKKKKENVGKIVKNAGKADKSNGKAIEKQGETIKNNGKNIKNQGKTVKEQEEDVKEQGTIVKDQGRNVRSTRATTRQNGQSTSNNNGNDETWEEEEKEKTPKKRKHFPLFEKTPASQKNKKFKKGQPLKIWTWNVAGLRANVKKNGHLKIKESDADIVSLQETKCPELPSEIEALDEYCFKKLAKSTKNLGHAGVAMLAKEMPINVTVGLGNKDFDEFGRYIEAEYKNFFFISVYVPNSGSGLVNLPARGRWDQMFLTRVIDLDKRKPVIIAGDMNVAHQEIDLRNPDSNRNKTAGFTDQEREAFTRLLDAGFVDVWRSPTKVLWIPDPKGNYPDLLATTGDYLRLWRASGGIQNNGISLEVRLDNNRSSEYCAPLTSADWNEIDVSLIATSSIDTTCTIWQIETQLIAHDKEVFDVEFSELSSGRDIFASAGADGSIRMFDLRHMEYSTIVFEEPSRKPLLRLAWNKQDHNFLATFAQNSNEVIF</sequence>
<keyword evidence="11" id="KW-0227">DNA damage</keyword>
<accession>A0A915N218</accession>
<feature type="binding site" evidence="8">
    <location>
        <position position="168"/>
    </location>
    <ligand>
        <name>Mg(2+)</name>
        <dbReference type="ChEBI" id="CHEBI:18420"/>
        <label>1</label>
    </ligand>
</feature>
<feature type="compositionally biased region" description="Low complexity" evidence="12">
    <location>
        <begin position="109"/>
        <end position="122"/>
    </location>
</feature>
<dbReference type="EC" id="3.1.-.-" evidence="11"/>
<dbReference type="Gene3D" id="3.60.10.10">
    <property type="entry name" value="Endonuclease/exonuclease/phosphatase"/>
    <property type="match status" value="1"/>
</dbReference>
<dbReference type="InterPro" id="IPR001680">
    <property type="entry name" value="WD40_rpt"/>
</dbReference>
<keyword evidence="3 10" id="KW-0853">WD repeat</keyword>
<dbReference type="GO" id="GO:0004519">
    <property type="term" value="F:endonuclease activity"/>
    <property type="evidence" value="ECO:0007669"/>
    <property type="project" value="InterPro"/>
</dbReference>
<evidence type="ECO:0000256" key="1">
    <source>
        <dbReference type="ARBA" id="ARBA00000493"/>
    </source>
</evidence>
<feature type="repeat" description="WD" evidence="10">
    <location>
        <begin position="441"/>
        <end position="485"/>
    </location>
</feature>
<keyword evidence="4 8" id="KW-0479">Metal-binding</keyword>
<reference evidence="15" key="1">
    <citation type="submission" date="2022-11" db="UniProtKB">
        <authorList>
            <consortium name="WormBaseParasite"/>
        </authorList>
    </citation>
    <scope>IDENTIFICATION</scope>
</reference>
<dbReference type="NCBIfam" id="TIGR00633">
    <property type="entry name" value="xth"/>
    <property type="match status" value="1"/>
</dbReference>
<comment type="catalytic activity">
    <reaction evidence="1">
        <text>Exonucleolytic cleavage in the 3'- to 5'-direction to yield nucleoside 5'-phosphates.</text>
        <dbReference type="EC" id="3.1.11.2"/>
    </reaction>
</comment>
<dbReference type="PROSITE" id="PS51435">
    <property type="entry name" value="AP_NUCLEASE_F1_4"/>
    <property type="match status" value="1"/>
</dbReference>
<dbReference type="PROSITE" id="PS00726">
    <property type="entry name" value="AP_NUCLEASE_F1_1"/>
    <property type="match status" value="1"/>
</dbReference>
<keyword evidence="11" id="KW-0234">DNA repair</keyword>
<evidence type="ECO:0000256" key="6">
    <source>
        <dbReference type="ARBA" id="ARBA00022801"/>
    </source>
</evidence>
<dbReference type="WBParaSite" id="scaffold6261_cov194.g10649">
    <property type="protein sequence ID" value="scaffold6261_cov194.g10649"/>
    <property type="gene ID" value="scaffold6261_cov194.g10649"/>
</dbReference>
<dbReference type="SUPFAM" id="SSF56219">
    <property type="entry name" value="DNase I-like"/>
    <property type="match status" value="1"/>
</dbReference>
<dbReference type="Proteomes" id="UP000887561">
    <property type="component" value="Unplaced"/>
</dbReference>
<comment type="similarity">
    <text evidence="2 11">Belongs to the DNA repair enzymes AP/ExoA family.</text>
</comment>
<evidence type="ECO:0000256" key="2">
    <source>
        <dbReference type="ARBA" id="ARBA00007092"/>
    </source>
</evidence>
<feature type="domain" description="Endonuclease/exonuclease/phosphatase" evidence="13">
    <location>
        <begin position="166"/>
        <end position="344"/>
    </location>
</feature>
<dbReference type="GO" id="GO:0006281">
    <property type="term" value="P:DNA repair"/>
    <property type="evidence" value="ECO:0007669"/>
    <property type="project" value="UniProtKB-KW"/>
</dbReference>
<evidence type="ECO:0000256" key="5">
    <source>
        <dbReference type="ARBA" id="ARBA00022737"/>
    </source>
</evidence>
<evidence type="ECO:0000256" key="10">
    <source>
        <dbReference type="PROSITE-ProRule" id="PRU00221"/>
    </source>
</evidence>
<dbReference type="InterPro" id="IPR036322">
    <property type="entry name" value="WD40_repeat_dom_sf"/>
</dbReference>
<feature type="compositionally biased region" description="Low complexity" evidence="12">
    <location>
        <begin position="67"/>
        <end position="79"/>
    </location>
</feature>
<keyword evidence="6" id="KW-0378">Hydrolase</keyword>
<evidence type="ECO:0000256" key="11">
    <source>
        <dbReference type="RuleBase" id="RU362131"/>
    </source>
</evidence>
<dbReference type="InterPro" id="IPR015943">
    <property type="entry name" value="WD40/YVTN_repeat-like_dom_sf"/>
</dbReference>
<organism evidence="14 15">
    <name type="scientific">Meloidogyne javanica</name>
    <name type="common">Root-knot nematode worm</name>
    <dbReference type="NCBI Taxonomy" id="6303"/>
    <lineage>
        <taxon>Eukaryota</taxon>
        <taxon>Metazoa</taxon>
        <taxon>Ecdysozoa</taxon>
        <taxon>Nematoda</taxon>
        <taxon>Chromadorea</taxon>
        <taxon>Rhabditida</taxon>
        <taxon>Tylenchina</taxon>
        <taxon>Tylenchomorpha</taxon>
        <taxon>Tylenchoidea</taxon>
        <taxon>Meloidogynidae</taxon>
        <taxon>Meloidogyninae</taxon>
        <taxon>Meloidogyne</taxon>
        <taxon>Meloidogyne incognita group</taxon>
    </lineage>
</organism>
<evidence type="ECO:0000313" key="14">
    <source>
        <dbReference type="Proteomes" id="UP000887561"/>
    </source>
</evidence>
<dbReference type="InterPro" id="IPR036691">
    <property type="entry name" value="Endo/exonu/phosph_ase_sf"/>
</dbReference>
<dbReference type="Pfam" id="PF03372">
    <property type="entry name" value="Exo_endo_phos"/>
    <property type="match status" value="1"/>
</dbReference>
<dbReference type="GO" id="GO:0003677">
    <property type="term" value="F:DNA binding"/>
    <property type="evidence" value="ECO:0007669"/>
    <property type="project" value="InterPro"/>
</dbReference>
<dbReference type="PROSITE" id="PS50082">
    <property type="entry name" value="WD_REPEATS_2"/>
    <property type="match status" value="1"/>
</dbReference>
<keyword evidence="8" id="KW-0464">Manganese</keyword>
<dbReference type="AlphaFoldDB" id="A0A915N218"/>
<dbReference type="InterPro" id="IPR045159">
    <property type="entry name" value="DCAF7-like"/>
</dbReference>
<evidence type="ECO:0000256" key="7">
    <source>
        <dbReference type="ARBA" id="ARBA00022842"/>
    </source>
</evidence>
<dbReference type="Gene3D" id="2.130.10.10">
    <property type="entry name" value="YVTN repeat-like/Quinoprotein amine dehydrogenase"/>
    <property type="match status" value="1"/>
</dbReference>
<dbReference type="CDD" id="cd09087">
    <property type="entry name" value="Ape1-like_AP-endo"/>
    <property type="match status" value="1"/>
</dbReference>
<evidence type="ECO:0000256" key="3">
    <source>
        <dbReference type="ARBA" id="ARBA00022574"/>
    </source>
</evidence>
<evidence type="ECO:0000256" key="8">
    <source>
        <dbReference type="PIRSR" id="PIRSR604808-2"/>
    </source>
</evidence>
<feature type="site" description="Transition state stabilizer" evidence="9">
    <location>
        <position position="310"/>
    </location>
</feature>
<dbReference type="SUPFAM" id="SSF50978">
    <property type="entry name" value="WD40 repeat-like"/>
    <property type="match status" value="1"/>
</dbReference>
<comment type="cofactor">
    <cofactor evidence="8 11">
        <name>Mg(2+)</name>
        <dbReference type="ChEBI" id="CHEBI:18420"/>
    </cofactor>
    <cofactor evidence="8 11">
        <name>Mn(2+)</name>
        <dbReference type="ChEBI" id="CHEBI:29035"/>
    </cofactor>
    <text evidence="8 11">Probably binds two magnesium or manganese ions per subunit.</text>
</comment>
<evidence type="ECO:0000259" key="13">
    <source>
        <dbReference type="Pfam" id="PF03372"/>
    </source>
</evidence>